<gene>
    <name evidence="7" type="ORF">BVC80_8921g36</name>
</gene>
<dbReference type="InParanoid" id="A0A200PW96"/>
<dbReference type="PROSITE" id="PS51005">
    <property type="entry name" value="NAC"/>
    <property type="match status" value="1"/>
</dbReference>
<accession>A0A200PW96</accession>
<evidence type="ECO:0000313" key="8">
    <source>
        <dbReference type="Proteomes" id="UP000195402"/>
    </source>
</evidence>
<evidence type="ECO:0000256" key="2">
    <source>
        <dbReference type="ARBA" id="ARBA00023125"/>
    </source>
</evidence>
<dbReference type="PANTHER" id="PTHR31719:SF43">
    <property type="entry name" value="NAC TRANSCRIPTION FACTOR 56"/>
    <property type="match status" value="1"/>
</dbReference>
<dbReference type="Proteomes" id="UP000195402">
    <property type="component" value="Unassembled WGS sequence"/>
</dbReference>
<dbReference type="GO" id="GO:0006355">
    <property type="term" value="P:regulation of DNA-templated transcription"/>
    <property type="evidence" value="ECO:0007669"/>
    <property type="project" value="InterPro"/>
</dbReference>
<keyword evidence="4" id="KW-0539">Nucleus</keyword>
<keyword evidence="3" id="KW-0804">Transcription</keyword>
<feature type="region of interest" description="Disordered" evidence="5">
    <location>
        <begin position="1"/>
        <end position="20"/>
    </location>
</feature>
<dbReference type="AlphaFoldDB" id="A0A200PW96"/>
<feature type="compositionally biased region" description="Polar residues" evidence="5">
    <location>
        <begin position="1"/>
        <end position="13"/>
    </location>
</feature>
<organism evidence="7 8">
    <name type="scientific">Macleaya cordata</name>
    <name type="common">Five-seeded plume-poppy</name>
    <name type="synonym">Bocconia cordata</name>
    <dbReference type="NCBI Taxonomy" id="56857"/>
    <lineage>
        <taxon>Eukaryota</taxon>
        <taxon>Viridiplantae</taxon>
        <taxon>Streptophyta</taxon>
        <taxon>Embryophyta</taxon>
        <taxon>Tracheophyta</taxon>
        <taxon>Spermatophyta</taxon>
        <taxon>Magnoliopsida</taxon>
        <taxon>Ranunculales</taxon>
        <taxon>Papaveraceae</taxon>
        <taxon>Papaveroideae</taxon>
        <taxon>Macleaya</taxon>
    </lineage>
</organism>
<feature type="domain" description="NAC" evidence="6">
    <location>
        <begin position="1"/>
        <end position="122"/>
    </location>
</feature>
<evidence type="ECO:0000256" key="4">
    <source>
        <dbReference type="ARBA" id="ARBA00023242"/>
    </source>
</evidence>
<evidence type="ECO:0000256" key="3">
    <source>
        <dbReference type="ARBA" id="ARBA00023163"/>
    </source>
</evidence>
<dbReference type="GO" id="GO:0003677">
    <property type="term" value="F:DNA binding"/>
    <property type="evidence" value="ECO:0007669"/>
    <property type="project" value="UniProtKB-KW"/>
</dbReference>
<protein>
    <submittedName>
        <fullName evidence="7">NAC domain</fullName>
    </submittedName>
</protein>
<keyword evidence="1" id="KW-0805">Transcription regulation</keyword>
<evidence type="ECO:0000313" key="7">
    <source>
        <dbReference type="EMBL" id="OVA02499.1"/>
    </source>
</evidence>
<dbReference type="OrthoDB" id="1622899at2759"/>
<dbReference type="SUPFAM" id="SSF101941">
    <property type="entry name" value="NAC domain"/>
    <property type="match status" value="1"/>
</dbReference>
<dbReference type="STRING" id="56857.A0A200PW96"/>
<evidence type="ECO:0000256" key="5">
    <source>
        <dbReference type="SAM" id="MobiDB-lite"/>
    </source>
</evidence>
<dbReference type="InterPro" id="IPR036093">
    <property type="entry name" value="NAC_dom_sf"/>
</dbReference>
<dbReference type="Gene3D" id="2.170.150.80">
    <property type="entry name" value="NAC domain"/>
    <property type="match status" value="1"/>
</dbReference>
<dbReference type="PANTHER" id="PTHR31719">
    <property type="entry name" value="NAC TRANSCRIPTION FACTOR 56"/>
    <property type="match status" value="1"/>
</dbReference>
<evidence type="ECO:0000259" key="6">
    <source>
        <dbReference type="PROSITE" id="PS51005"/>
    </source>
</evidence>
<sequence length="130" mass="14165">MASTMGTLNNQIPPSGLRFGAGARDLREEAHGTICAKTGTGKRVLRTAGIGTWTGQDRGKEIYDDQNEVIGFKKHFAFTLGKTNKSSSPSSSSADSWIMHEFSLCSSDPKKEETVICKIRRKRAKSTGLQ</sequence>
<keyword evidence="2" id="KW-0238">DNA-binding</keyword>
<proteinExistence type="predicted"/>
<dbReference type="EMBL" id="MVGT01003951">
    <property type="protein sequence ID" value="OVA02499.1"/>
    <property type="molecule type" value="Genomic_DNA"/>
</dbReference>
<keyword evidence="8" id="KW-1185">Reference proteome</keyword>
<dbReference type="Pfam" id="PF02365">
    <property type="entry name" value="NAM"/>
    <property type="match status" value="1"/>
</dbReference>
<evidence type="ECO:0000256" key="1">
    <source>
        <dbReference type="ARBA" id="ARBA00023015"/>
    </source>
</evidence>
<name>A0A200PW96_MACCD</name>
<dbReference type="InterPro" id="IPR003441">
    <property type="entry name" value="NAC-dom"/>
</dbReference>
<comment type="caution">
    <text evidence="7">The sequence shown here is derived from an EMBL/GenBank/DDBJ whole genome shotgun (WGS) entry which is preliminary data.</text>
</comment>
<reference evidence="7 8" key="1">
    <citation type="journal article" date="2017" name="Mol. Plant">
        <title>The Genome of Medicinal Plant Macleaya cordata Provides New Insights into Benzylisoquinoline Alkaloids Metabolism.</title>
        <authorList>
            <person name="Liu X."/>
            <person name="Liu Y."/>
            <person name="Huang P."/>
            <person name="Ma Y."/>
            <person name="Qing Z."/>
            <person name="Tang Q."/>
            <person name="Cao H."/>
            <person name="Cheng P."/>
            <person name="Zheng Y."/>
            <person name="Yuan Z."/>
            <person name="Zhou Y."/>
            <person name="Liu J."/>
            <person name="Tang Z."/>
            <person name="Zhuo Y."/>
            <person name="Zhang Y."/>
            <person name="Yu L."/>
            <person name="Huang J."/>
            <person name="Yang P."/>
            <person name="Peng Q."/>
            <person name="Zhang J."/>
            <person name="Jiang W."/>
            <person name="Zhang Z."/>
            <person name="Lin K."/>
            <person name="Ro D.K."/>
            <person name="Chen X."/>
            <person name="Xiong X."/>
            <person name="Shang Y."/>
            <person name="Huang S."/>
            <person name="Zeng J."/>
        </authorList>
    </citation>
    <scope>NUCLEOTIDE SEQUENCE [LARGE SCALE GENOMIC DNA]</scope>
    <source>
        <strain evidence="8">cv. BLH2017</strain>
        <tissue evidence="7">Root</tissue>
    </source>
</reference>